<dbReference type="Gene3D" id="2.130.10.10">
    <property type="entry name" value="YVTN repeat-like/Quinoprotein amine dehydrogenase"/>
    <property type="match status" value="2"/>
</dbReference>
<feature type="repeat" description="WD" evidence="3">
    <location>
        <begin position="669"/>
        <end position="703"/>
    </location>
</feature>
<keyword evidence="7" id="KW-1185">Reference proteome</keyword>
<evidence type="ECO:0000259" key="5">
    <source>
        <dbReference type="PROSITE" id="PS50006"/>
    </source>
</evidence>
<evidence type="ECO:0000256" key="1">
    <source>
        <dbReference type="ARBA" id="ARBA00022574"/>
    </source>
</evidence>
<feature type="repeat" description="WD" evidence="3">
    <location>
        <begin position="610"/>
        <end position="643"/>
    </location>
</feature>
<dbReference type="SMART" id="SM00320">
    <property type="entry name" value="WD40"/>
    <property type="match status" value="5"/>
</dbReference>
<sequence>MCDATSRGVRAEVLQMASVAPPAAPAGAAPGVASLELFKDGALVRTMPLVGASEWIVGRKSDADLIINHSSISRRHARVYEEDGGFYIDDLNSAHGTLVSGQRLTPAAPVRLFDGLRVDVAHSGYELVPRNTMAAVMAKMRAAQAELLRKEKERQEAQDAEDDEAAGVESGPVASGQAVSGARAVVEYAAEEQGEEEDEEMRAFLPMNFGKVQEPKDQSLEKQHAMFARGSDKIAVEKKKKKGTITFGAISTKVGAGAGMAVPAATPTLAALQEAREKEGKTKNGREKEVAPPPKQLGASLPERPPEAPADDEDEDEVGPQLPPGFQPAADAGEGQEAPADGNGREEEEEGEKEDEEDLIGPPMPKDAGATSSEGSQQPQVYEQVRHFNDLDKLDRQAKRAYDPNDLSQQVMGGDDDEEEEDDDGQVRLPVSHQVALKSHKKCVTCLALDRAGARLITGSSDNDLYFWDFAGMTQELRPFRHVEEPLGAYQLRAIDYSPTAQRIIVAGSSSQPCIYDRDGRKLGTMMKGDMYIRDMRHTRGHVAGCTAASWHPTDSNTVATASEDGTLRLWDVEVALERGDDAMSLNVNSGQKLVAVMKDSGGHKKCAATSCAWHRDGSTIMCGAKDGSLQLWEMRAPEYKPVQLLLNAAPKQEFRASDVKAKQIARGAHAAGEDISCVRWHRDGFQLASRSTDGALKLWDIRKFDAPLADWGGLEALMPMVGCDFSPDQSMLVTGSAVRKGAGTAKLHFFSTRSLEKVGHVDVDGASVVPVIWHPRLNQIILGNADGNTYVLYDPDMSEKGVMYCSTKQAPKRTSMSYTGNAMHVITPHALPMFRDENLDHRKKRKLDRKDPLKSRMPEQVQSGPSTGGKLQVGYQQALLASLPGGVSGVTGTKDKIKAFLSEDPREALLRYHDDVVPEEKKFYAVGGPNSTYAKNQPDVVAGKHLAKAVSSDEEEET</sequence>
<feature type="region of interest" description="Disordered" evidence="4">
    <location>
        <begin position="398"/>
        <end position="425"/>
    </location>
</feature>
<dbReference type="SUPFAM" id="SSF49879">
    <property type="entry name" value="SMAD/FHA domain"/>
    <property type="match status" value="1"/>
</dbReference>
<dbReference type="PROSITE" id="PS50006">
    <property type="entry name" value="FHA_DOMAIN"/>
    <property type="match status" value="1"/>
</dbReference>
<organism evidence="6 7">
    <name type="scientific">Prymnesium parvum</name>
    <name type="common">Toxic golden alga</name>
    <dbReference type="NCBI Taxonomy" id="97485"/>
    <lineage>
        <taxon>Eukaryota</taxon>
        <taxon>Haptista</taxon>
        <taxon>Haptophyta</taxon>
        <taxon>Prymnesiophyceae</taxon>
        <taxon>Prymnesiales</taxon>
        <taxon>Prymnesiaceae</taxon>
        <taxon>Prymnesium</taxon>
    </lineage>
</organism>
<comment type="caution">
    <text evidence="6">The sequence shown here is derived from an EMBL/GenBank/DDBJ whole genome shotgun (WGS) entry which is preliminary data.</text>
</comment>
<feature type="repeat" description="WD" evidence="3">
    <location>
        <begin position="437"/>
        <end position="469"/>
    </location>
</feature>
<dbReference type="InterPro" id="IPR051858">
    <property type="entry name" value="WD_repeat_GAD-1"/>
</dbReference>
<dbReference type="Proteomes" id="UP001515480">
    <property type="component" value="Unassembled WGS sequence"/>
</dbReference>
<feature type="compositionally biased region" description="Acidic residues" evidence="4">
    <location>
        <begin position="414"/>
        <end position="424"/>
    </location>
</feature>
<dbReference type="EMBL" id="JBGBPQ010000011">
    <property type="protein sequence ID" value="KAL1515593.1"/>
    <property type="molecule type" value="Genomic_DNA"/>
</dbReference>
<dbReference type="PROSITE" id="PS00678">
    <property type="entry name" value="WD_REPEATS_1"/>
    <property type="match status" value="1"/>
</dbReference>
<keyword evidence="2" id="KW-0677">Repeat</keyword>
<dbReference type="Pfam" id="PF00498">
    <property type="entry name" value="FHA"/>
    <property type="match status" value="1"/>
</dbReference>
<dbReference type="GO" id="GO:0035861">
    <property type="term" value="C:site of double-strand break"/>
    <property type="evidence" value="ECO:0007669"/>
    <property type="project" value="TreeGrafter"/>
</dbReference>
<evidence type="ECO:0000256" key="2">
    <source>
        <dbReference type="ARBA" id="ARBA00022737"/>
    </source>
</evidence>
<dbReference type="InterPro" id="IPR008984">
    <property type="entry name" value="SMAD_FHA_dom_sf"/>
</dbReference>
<feature type="region of interest" description="Disordered" evidence="4">
    <location>
        <begin position="269"/>
        <end position="380"/>
    </location>
</feature>
<dbReference type="InterPro" id="IPR015943">
    <property type="entry name" value="WD40/YVTN_repeat-like_dom_sf"/>
</dbReference>
<dbReference type="InterPro" id="IPR019775">
    <property type="entry name" value="WD40_repeat_CS"/>
</dbReference>
<dbReference type="Pfam" id="PF00400">
    <property type="entry name" value="WD40"/>
    <property type="match status" value="4"/>
</dbReference>
<feature type="domain" description="FHA" evidence="5">
    <location>
        <begin position="55"/>
        <end position="104"/>
    </location>
</feature>
<dbReference type="GO" id="GO:0005634">
    <property type="term" value="C:nucleus"/>
    <property type="evidence" value="ECO:0007669"/>
    <property type="project" value="TreeGrafter"/>
</dbReference>
<name>A0AB34J8A5_PRYPA</name>
<evidence type="ECO:0000313" key="6">
    <source>
        <dbReference type="EMBL" id="KAL1515593.1"/>
    </source>
</evidence>
<dbReference type="PROSITE" id="PS50294">
    <property type="entry name" value="WD_REPEATS_REGION"/>
    <property type="match status" value="3"/>
</dbReference>
<feature type="compositionally biased region" description="Acidic residues" evidence="4">
    <location>
        <begin position="346"/>
        <end position="359"/>
    </location>
</feature>
<evidence type="ECO:0000313" key="7">
    <source>
        <dbReference type="Proteomes" id="UP001515480"/>
    </source>
</evidence>
<dbReference type="InterPro" id="IPR036322">
    <property type="entry name" value="WD40_repeat_dom_sf"/>
</dbReference>
<dbReference type="PRINTS" id="PR00320">
    <property type="entry name" value="GPROTEINBRPT"/>
</dbReference>
<evidence type="ECO:0000256" key="3">
    <source>
        <dbReference type="PROSITE-ProRule" id="PRU00221"/>
    </source>
</evidence>
<dbReference type="AlphaFoldDB" id="A0AB34J8A5"/>
<keyword evidence="1 3" id="KW-0853">WD repeat</keyword>
<protein>
    <recommendedName>
        <fullName evidence="5">FHA domain-containing protein</fullName>
    </recommendedName>
</protein>
<feature type="compositionally biased region" description="Basic and acidic residues" evidence="4">
    <location>
        <begin position="274"/>
        <end position="290"/>
    </location>
</feature>
<dbReference type="InterPro" id="IPR000253">
    <property type="entry name" value="FHA_dom"/>
</dbReference>
<accession>A0AB34J8A5</accession>
<feature type="region of interest" description="Disordered" evidence="4">
    <location>
        <begin position="149"/>
        <end position="178"/>
    </location>
</feature>
<dbReference type="PANTHER" id="PTHR16017">
    <property type="entry name" value="GASTRULATION DEFECTIVE PROTEIN 1-RELATED"/>
    <property type="match status" value="1"/>
</dbReference>
<feature type="repeat" description="WD" evidence="3">
    <location>
        <begin position="539"/>
        <end position="574"/>
    </location>
</feature>
<feature type="compositionally biased region" description="Polar residues" evidence="4">
    <location>
        <begin position="370"/>
        <end position="380"/>
    </location>
</feature>
<proteinExistence type="predicted"/>
<feature type="compositionally biased region" description="Basic and acidic residues" evidence="4">
    <location>
        <begin position="849"/>
        <end position="858"/>
    </location>
</feature>
<dbReference type="Gene3D" id="2.60.200.20">
    <property type="match status" value="1"/>
</dbReference>
<gene>
    <name evidence="6" type="ORF">AB1Y20_002213</name>
</gene>
<dbReference type="InterPro" id="IPR001680">
    <property type="entry name" value="WD40_rpt"/>
</dbReference>
<reference evidence="6 7" key="1">
    <citation type="journal article" date="2024" name="Science">
        <title>Giant polyketide synthase enzymes in the biosynthesis of giant marine polyether toxins.</title>
        <authorList>
            <person name="Fallon T.R."/>
            <person name="Shende V.V."/>
            <person name="Wierzbicki I.H."/>
            <person name="Pendleton A.L."/>
            <person name="Watervoot N.F."/>
            <person name="Auber R.P."/>
            <person name="Gonzalez D.J."/>
            <person name="Wisecaver J.H."/>
            <person name="Moore B.S."/>
        </authorList>
    </citation>
    <scope>NUCLEOTIDE SEQUENCE [LARGE SCALE GENOMIC DNA]</scope>
    <source>
        <strain evidence="6 7">12B1</strain>
    </source>
</reference>
<dbReference type="InterPro" id="IPR020472">
    <property type="entry name" value="WD40_PAC1"/>
</dbReference>
<feature type="compositionally biased region" description="Acidic residues" evidence="4">
    <location>
        <begin position="309"/>
        <end position="318"/>
    </location>
</feature>
<dbReference type="SUPFAM" id="SSF50978">
    <property type="entry name" value="WD40 repeat-like"/>
    <property type="match status" value="1"/>
</dbReference>
<evidence type="ECO:0000256" key="4">
    <source>
        <dbReference type="SAM" id="MobiDB-lite"/>
    </source>
</evidence>
<dbReference type="CDD" id="cd00060">
    <property type="entry name" value="FHA"/>
    <property type="match status" value="1"/>
</dbReference>
<feature type="region of interest" description="Disordered" evidence="4">
    <location>
        <begin position="841"/>
        <end position="871"/>
    </location>
</feature>
<dbReference type="SMART" id="SM00240">
    <property type="entry name" value="FHA"/>
    <property type="match status" value="1"/>
</dbReference>
<dbReference type="PANTHER" id="PTHR16017:SF0">
    <property type="entry name" value="WD REPEAT-CONTAINING PROTEIN 70"/>
    <property type="match status" value="1"/>
</dbReference>
<dbReference type="PROSITE" id="PS50082">
    <property type="entry name" value="WD_REPEATS_2"/>
    <property type="match status" value="4"/>
</dbReference>